<dbReference type="EMBL" id="LVYI01000003">
    <property type="protein sequence ID" value="OAP61147.1"/>
    <property type="molecule type" value="Genomic_DNA"/>
</dbReference>
<feature type="region of interest" description="Disordered" evidence="1">
    <location>
        <begin position="60"/>
        <end position="168"/>
    </location>
</feature>
<gene>
    <name evidence="3" type="ORF">AYL99_03348</name>
</gene>
<evidence type="ECO:0000259" key="2">
    <source>
        <dbReference type="Pfam" id="PF22980"/>
    </source>
</evidence>
<dbReference type="InterPro" id="IPR054505">
    <property type="entry name" value="Myb_DNA-bind_8"/>
</dbReference>
<feature type="compositionally biased region" description="Basic and acidic residues" evidence="1">
    <location>
        <begin position="116"/>
        <end position="131"/>
    </location>
</feature>
<dbReference type="OrthoDB" id="4151130at2759"/>
<sequence length="204" mass="21574">MSPTTSNAVFLAACIKYAKEKIVVDFEALSKELGMSKGGAANKFRIIIKQLEEDGAAWISKVDKEPNAPPATSTKRKAPAKKDSDKAQISVKDEGGSTSEDNDIEPLKKKARSSFIKKDPPKHTEDAENDRAATPVPKKKSKDKGVKKAGSATDEGILGDDEATPGKDVSIAPKAAIKNISTAKMVDAAVAICKTDTTSSEGDD</sequence>
<accession>A0A178ZMX5</accession>
<evidence type="ECO:0000313" key="4">
    <source>
        <dbReference type="Proteomes" id="UP000078343"/>
    </source>
</evidence>
<reference evidence="3 4" key="1">
    <citation type="submission" date="2016-04" db="EMBL/GenBank/DDBJ databases">
        <title>Draft genome of Fonsecaea erecta CBS 125763.</title>
        <authorList>
            <person name="Weiss V.A."/>
            <person name="Vicente V.A."/>
            <person name="Raittz R.T."/>
            <person name="Moreno L.F."/>
            <person name="De Souza E.M."/>
            <person name="Pedrosa F.O."/>
            <person name="Steffens M.B."/>
            <person name="Faoro H."/>
            <person name="Tadra-Sfeir M.Z."/>
            <person name="Najafzadeh M.J."/>
            <person name="Felipe M.S."/>
            <person name="Teixeira M."/>
            <person name="Sun J."/>
            <person name="Xi L."/>
            <person name="Gomes R."/>
            <person name="De Azevedo C.M."/>
            <person name="Salgado C.G."/>
            <person name="Da Silva M.B."/>
            <person name="Nascimento M.F."/>
            <person name="Queiroz-Telles F."/>
            <person name="Attili D.S."/>
            <person name="Gorbushina A."/>
        </authorList>
    </citation>
    <scope>NUCLEOTIDE SEQUENCE [LARGE SCALE GENOMIC DNA]</scope>
    <source>
        <strain evidence="3 4">CBS 125763</strain>
    </source>
</reference>
<dbReference type="RefSeq" id="XP_018694514.1">
    <property type="nucleotide sequence ID" value="XM_018834864.1"/>
</dbReference>
<feature type="domain" description="Myb-like DNA-binding" evidence="2">
    <location>
        <begin position="6"/>
        <end position="52"/>
    </location>
</feature>
<feature type="compositionally biased region" description="Basic and acidic residues" evidence="1">
    <location>
        <begin position="80"/>
        <end position="95"/>
    </location>
</feature>
<dbReference type="Proteomes" id="UP000078343">
    <property type="component" value="Unassembled WGS sequence"/>
</dbReference>
<organism evidence="3 4">
    <name type="scientific">Fonsecaea erecta</name>
    <dbReference type="NCBI Taxonomy" id="1367422"/>
    <lineage>
        <taxon>Eukaryota</taxon>
        <taxon>Fungi</taxon>
        <taxon>Dikarya</taxon>
        <taxon>Ascomycota</taxon>
        <taxon>Pezizomycotina</taxon>
        <taxon>Eurotiomycetes</taxon>
        <taxon>Chaetothyriomycetidae</taxon>
        <taxon>Chaetothyriales</taxon>
        <taxon>Herpotrichiellaceae</taxon>
        <taxon>Fonsecaea</taxon>
    </lineage>
</organism>
<evidence type="ECO:0000313" key="3">
    <source>
        <dbReference type="EMBL" id="OAP61147.1"/>
    </source>
</evidence>
<evidence type="ECO:0000256" key="1">
    <source>
        <dbReference type="SAM" id="MobiDB-lite"/>
    </source>
</evidence>
<comment type="caution">
    <text evidence="3">The sequence shown here is derived from an EMBL/GenBank/DDBJ whole genome shotgun (WGS) entry which is preliminary data.</text>
</comment>
<name>A0A178ZMX5_9EURO</name>
<feature type="compositionally biased region" description="Basic residues" evidence="1">
    <location>
        <begin position="137"/>
        <end position="147"/>
    </location>
</feature>
<dbReference type="AlphaFoldDB" id="A0A178ZMX5"/>
<keyword evidence="4" id="KW-1185">Reference proteome</keyword>
<dbReference type="Pfam" id="PF22980">
    <property type="entry name" value="Myb_DNA-bind_8"/>
    <property type="match status" value="1"/>
</dbReference>
<dbReference type="STRING" id="1367422.A0A178ZMX5"/>
<proteinExistence type="predicted"/>
<protein>
    <recommendedName>
        <fullName evidence="2">Myb-like DNA-binding domain-containing protein</fullName>
    </recommendedName>
</protein>
<dbReference type="GeneID" id="30007518"/>